<keyword evidence="1" id="KW-0472">Membrane</keyword>
<dbReference type="RefSeq" id="WP_182415557.1">
    <property type="nucleotide sequence ID" value="NZ_CP055153.1"/>
</dbReference>
<evidence type="ECO:0000256" key="1">
    <source>
        <dbReference type="SAM" id="Phobius"/>
    </source>
</evidence>
<dbReference type="AlphaFoldDB" id="A0A7L7L7M2"/>
<organism evidence="2 3">
    <name type="scientific">Adhaeribacter radiodurans</name>
    <dbReference type="NCBI Taxonomy" id="2745197"/>
    <lineage>
        <taxon>Bacteria</taxon>
        <taxon>Pseudomonadati</taxon>
        <taxon>Bacteroidota</taxon>
        <taxon>Cytophagia</taxon>
        <taxon>Cytophagales</taxon>
        <taxon>Hymenobacteraceae</taxon>
        <taxon>Adhaeribacter</taxon>
    </lineage>
</organism>
<evidence type="ECO:0000313" key="3">
    <source>
        <dbReference type="Proteomes" id="UP000514509"/>
    </source>
</evidence>
<name>A0A7L7L7M2_9BACT</name>
<reference evidence="2 3" key="1">
    <citation type="submission" date="2020-08" db="EMBL/GenBank/DDBJ databases">
        <title>Adhaeribacter dokdonensis sp. nov., isolated from the rhizosphere of Elymus tsukushiensis, a plant native to the Dokdo Islands, Republic of Korea.</title>
        <authorList>
            <person name="Ghim S.Y."/>
        </authorList>
    </citation>
    <scope>NUCLEOTIDE SEQUENCE [LARGE SCALE GENOMIC DNA]</scope>
    <source>
        <strain evidence="2 3">KUDC8001</strain>
    </source>
</reference>
<protein>
    <submittedName>
        <fullName evidence="2">Uncharacterized protein</fullName>
    </submittedName>
</protein>
<keyword evidence="1" id="KW-1133">Transmembrane helix</keyword>
<keyword evidence="1" id="KW-0812">Transmembrane</keyword>
<accession>A0A7L7L7M2</accession>
<dbReference type="Proteomes" id="UP000514509">
    <property type="component" value="Chromosome"/>
</dbReference>
<gene>
    <name evidence="2" type="ORF">HUW48_10130</name>
</gene>
<proteinExistence type="predicted"/>
<keyword evidence="3" id="KW-1185">Reference proteome</keyword>
<sequence length="116" mass="13562">MQVIHSIKYNNPIILKGYIESINANTSNGIVELIHKKTKVEQRLFGIALLKSAYILAFAKFGYTFILNNVYDRLREQLLNPDKQIYPEHFWTEQSVFSKQYEGVHFLPKKGLKVFL</sequence>
<feature type="transmembrane region" description="Helical" evidence="1">
    <location>
        <begin position="44"/>
        <end position="66"/>
    </location>
</feature>
<evidence type="ECO:0000313" key="2">
    <source>
        <dbReference type="EMBL" id="QMU28369.1"/>
    </source>
</evidence>
<dbReference type="EMBL" id="CP055153">
    <property type="protein sequence ID" value="QMU28369.1"/>
    <property type="molecule type" value="Genomic_DNA"/>
</dbReference>
<dbReference type="KEGG" id="add:HUW48_10130"/>